<dbReference type="InterPro" id="IPR041198">
    <property type="entry name" value="GGA_N-GAT"/>
</dbReference>
<evidence type="ECO:0000259" key="2">
    <source>
        <dbReference type="PROSITE" id="PS50909"/>
    </source>
</evidence>
<organism evidence="3 4">
    <name type="scientific">Rhinolophus ferrumequinum</name>
    <name type="common">Greater horseshoe bat</name>
    <dbReference type="NCBI Taxonomy" id="59479"/>
    <lineage>
        <taxon>Eukaryota</taxon>
        <taxon>Metazoa</taxon>
        <taxon>Chordata</taxon>
        <taxon>Craniata</taxon>
        <taxon>Vertebrata</taxon>
        <taxon>Euteleostomi</taxon>
        <taxon>Mammalia</taxon>
        <taxon>Eutheria</taxon>
        <taxon>Laurasiatheria</taxon>
        <taxon>Chiroptera</taxon>
        <taxon>Yinpterochiroptera</taxon>
        <taxon>Rhinolophoidea</taxon>
        <taxon>Rhinolophidae</taxon>
        <taxon>Rhinolophinae</taxon>
        <taxon>Rhinolophus</taxon>
    </lineage>
</organism>
<dbReference type="GO" id="GO:0043130">
    <property type="term" value="F:ubiquitin binding"/>
    <property type="evidence" value="ECO:0007669"/>
    <property type="project" value="InterPro"/>
</dbReference>
<dbReference type="PROSITE" id="PS50909">
    <property type="entry name" value="GAT"/>
    <property type="match status" value="1"/>
</dbReference>
<gene>
    <name evidence="3" type="ORF">mRhiFer1_005638</name>
</gene>
<dbReference type="Gene3D" id="1.20.5.170">
    <property type="match status" value="1"/>
</dbReference>
<feature type="compositionally biased region" description="Low complexity" evidence="1">
    <location>
        <begin position="1"/>
        <end position="12"/>
    </location>
</feature>
<dbReference type="InterPro" id="IPR038425">
    <property type="entry name" value="GAT_sf"/>
</dbReference>
<dbReference type="GO" id="GO:0034394">
    <property type="term" value="P:protein localization to cell surface"/>
    <property type="evidence" value="ECO:0007669"/>
    <property type="project" value="TreeGrafter"/>
</dbReference>
<dbReference type="InterPro" id="IPR027422">
    <property type="entry name" value="GGA1-3"/>
</dbReference>
<sequence length="236" mass="25718">MASASSSTRTSRGIVKSDPKLPDDAIFPLPPPRPKNVIFEDEEKSKMLARLLKSSHPEDLRAANKLIKEMVQEDQKRMEKISKRVSAIEEVNNNVKLLTEMVMSHSQGGAAAHSSEDLMKVRPAWLPGPLPLRPRPTSRALGRAGGGGVYAEYRPRAHPQHRLPVSCPQGHESEAAATVRHRAASIQPHRPPLSYHPSPAPRQPPEGEGSSPLQAPLHHGRPDLQRDGGCGPVPPT</sequence>
<evidence type="ECO:0000313" key="3">
    <source>
        <dbReference type="EMBL" id="KAF6339378.1"/>
    </source>
</evidence>
<dbReference type="Gene3D" id="1.20.58.160">
    <property type="match status" value="1"/>
</dbReference>
<protein>
    <submittedName>
        <fullName evidence="3">Golgi associated, gamma adaptin ear containing, ARF binding protein 1</fullName>
    </submittedName>
</protein>
<reference evidence="3 4" key="1">
    <citation type="journal article" date="2020" name="Nature">
        <title>Six reference-quality genomes reveal evolution of bat adaptations.</title>
        <authorList>
            <person name="Jebb D."/>
            <person name="Huang Z."/>
            <person name="Pippel M."/>
            <person name="Hughes G.M."/>
            <person name="Lavrichenko K."/>
            <person name="Devanna P."/>
            <person name="Winkler S."/>
            <person name="Jermiin L.S."/>
            <person name="Skirmuntt E.C."/>
            <person name="Katzourakis A."/>
            <person name="Burkitt-Gray L."/>
            <person name="Ray D.A."/>
            <person name="Sullivan K.A.M."/>
            <person name="Roscito J.G."/>
            <person name="Kirilenko B.M."/>
            <person name="Davalos L.M."/>
            <person name="Corthals A.P."/>
            <person name="Power M.L."/>
            <person name="Jones G."/>
            <person name="Ransome R.D."/>
            <person name="Dechmann D.K.N."/>
            <person name="Locatelli A.G."/>
            <person name="Puechmaille S.J."/>
            <person name="Fedrigo O."/>
            <person name="Jarvis E.D."/>
            <person name="Hiller M."/>
            <person name="Vernes S.C."/>
            <person name="Myers E.W."/>
            <person name="Teeling E.C."/>
        </authorList>
    </citation>
    <scope>NUCLEOTIDE SEQUENCE [LARGE SCALE GENOMIC DNA]</scope>
    <source>
        <strain evidence="3">MRhiFer1</strain>
        <tissue evidence="3">Lung</tissue>
    </source>
</reference>
<dbReference type="Proteomes" id="UP000585614">
    <property type="component" value="Unassembled WGS sequence"/>
</dbReference>
<evidence type="ECO:0000256" key="1">
    <source>
        <dbReference type="SAM" id="MobiDB-lite"/>
    </source>
</evidence>
<proteinExistence type="predicted"/>
<dbReference type="Pfam" id="PF18308">
    <property type="entry name" value="GGA_N-GAT"/>
    <property type="match status" value="1"/>
</dbReference>
<dbReference type="SUPFAM" id="SSF89009">
    <property type="entry name" value="GAT-like domain"/>
    <property type="match status" value="1"/>
</dbReference>
<dbReference type="InterPro" id="IPR004152">
    <property type="entry name" value="GAT_dom"/>
</dbReference>
<dbReference type="GO" id="GO:0006886">
    <property type="term" value="P:intracellular protein transport"/>
    <property type="evidence" value="ECO:0007669"/>
    <property type="project" value="InterPro"/>
</dbReference>
<feature type="domain" description="GAT" evidence="2">
    <location>
        <begin position="41"/>
        <end position="172"/>
    </location>
</feature>
<feature type="region of interest" description="Disordered" evidence="1">
    <location>
        <begin position="1"/>
        <end position="35"/>
    </location>
</feature>
<feature type="region of interest" description="Disordered" evidence="1">
    <location>
        <begin position="160"/>
        <end position="236"/>
    </location>
</feature>
<dbReference type="GO" id="GO:0005802">
    <property type="term" value="C:trans-Golgi network"/>
    <property type="evidence" value="ECO:0007669"/>
    <property type="project" value="InterPro"/>
</dbReference>
<dbReference type="PANTHER" id="PTHR45905:SF4">
    <property type="entry name" value="ADP-RIBOSYLATION FACTOR-BINDING PROTEIN GGA1"/>
    <property type="match status" value="1"/>
</dbReference>
<dbReference type="FunFam" id="1.20.5.170:FF:000023">
    <property type="entry name" value="ADP-ribosylation factor-binding protein GGA3 isoform X1"/>
    <property type="match status" value="1"/>
</dbReference>
<dbReference type="GO" id="GO:0031267">
    <property type="term" value="F:small GTPase binding"/>
    <property type="evidence" value="ECO:0007669"/>
    <property type="project" value="InterPro"/>
</dbReference>
<accession>A0A7J7WQ21</accession>
<comment type="caution">
    <text evidence="3">The sequence shown here is derived from an EMBL/GenBank/DDBJ whole genome shotgun (WGS) entry which is preliminary data.</text>
</comment>
<dbReference type="AlphaFoldDB" id="A0A7J7WQ21"/>
<dbReference type="PANTHER" id="PTHR45905">
    <property type="entry name" value="GOLGI-LOCALIZED, GAMMA-ADAPTIN EAR CONTAINING, ARF BINDING PROTEIN"/>
    <property type="match status" value="1"/>
</dbReference>
<dbReference type="GO" id="GO:0006893">
    <property type="term" value="P:Golgi to plasma membrane transport"/>
    <property type="evidence" value="ECO:0007669"/>
    <property type="project" value="TreeGrafter"/>
</dbReference>
<evidence type="ECO:0000313" key="4">
    <source>
        <dbReference type="Proteomes" id="UP000585614"/>
    </source>
</evidence>
<dbReference type="EMBL" id="JACAGC010000010">
    <property type="protein sequence ID" value="KAF6339378.1"/>
    <property type="molecule type" value="Genomic_DNA"/>
</dbReference>
<dbReference type="GO" id="GO:0035091">
    <property type="term" value="F:phosphatidylinositol binding"/>
    <property type="evidence" value="ECO:0007669"/>
    <property type="project" value="InterPro"/>
</dbReference>
<name>A0A7J7WQ21_RHIFE</name>